<keyword evidence="4" id="KW-1185">Reference proteome</keyword>
<reference evidence="3 4" key="1">
    <citation type="submission" date="2019-06" db="EMBL/GenBank/DDBJ databases">
        <title>Draft genome of Streptomyces sedi sp. JCM16909.</title>
        <authorList>
            <person name="Klykleung N."/>
            <person name="Tanasupawat S."/>
            <person name="Kudo T."/>
            <person name="Yuki M."/>
            <person name="Ohkuma M."/>
        </authorList>
    </citation>
    <scope>NUCLEOTIDE SEQUENCE [LARGE SCALE GENOMIC DNA]</scope>
    <source>
        <strain evidence="3 4">JCM 16909</strain>
    </source>
</reference>
<feature type="region of interest" description="Disordered" evidence="1">
    <location>
        <begin position="1"/>
        <end position="22"/>
    </location>
</feature>
<sequence length="58" mass="6219">MSEQRWRTSSNSSGNGGACVEIRDGVPGAVPVRDSKDKRDVVTFGAGAWSAFVRHVAR</sequence>
<dbReference type="EMBL" id="VDGT01000001">
    <property type="protein sequence ID" value="TNM34283.1"/>
    <property type="molecule type" value="Genomic_DNA"/>
</dbReference>
<name>A0A5C4VEF6_9ACTN</name>
<organism evidence="3 4">
    <name type="scientific">Streptomyces sedi</name>
    <dbReference type="NCBI Taxonomy" id="555059"/>
    <lineage>
        <taxon>Bacteria</taxon>
        <taxon>Bacillati</taxon>
        <taxon>Actinomycetota</taxon>
        <taxon>Actinomycetes</taxon>
        <taxon>Kitasatosporales</taxon>
        <taxon>Streptomycetaceae</taxon>
        <taxon>Streptomyces</taxon>
    </lineage>
</organism>
<dbReference type="OrthoDB" id="4316979at2"/>
<evidence type="ECO:0000313" key="3">
    <source>
        <dbReference type="EMBL" id="TNM34283.1"/>
    </source>
</evidence>
<dbReference type="AlphaFoldDB" id="A0A5C4VEF6"/>
<dbReference type="RefSeq" id="WP_139640043.1">
    <property type="nucleotide sequence ID" value="NZ_BAAAZS010000014.1"/>
</dbReference>
<evidence type="ECO:0000256" key="1">
    <source>
        <dbReference type="SAM" id="MobiDB-lite"/>
    </source>
</evidence>
<dbReference type="Pfam" id="PF04149">
    <property type="entry name" value="DUF397"/>
    <property type="match status" value="1"/>
</dbReference>
<dbReference type="InterPro" id="IPR007278">
    <property type="entry name" value="DUF397"/>
</dbReference>
<protein>
    <submittedName>
        <fullName evidence="3">DUF397 domain-containing protein</fullName>
    </submittedName>
</protein>
<feature type="domain" description="DUF397" evidence="2">
    <location>
        <begin position="5"/>
        <end position="56"/>
    </location>
</feature>
<dbReference type="Proteomes" id="UP000311713">
    <property type="component" value="Unassembled WGS sequence"/>
</dbReference>
<gene>
    <name evidence="3" type="ORF">FH715_00900</name>
</gene>
<accession>A0A5C4VEF6</accession>
<proteinExistence type="predicted"/>
<evidence type="ECO:0000259" key="2">
    <source>
        <dbReference type="Pfam" id="PF04149"/>
    </source>
</evidence>
<comment type="caution">
    <text evidence="3">The sequence shown here is derived from an EMBL/GenBank/DDBJ whole genome shotgun (WGS) entry which is preliminary data.</text>
</comment>
<evidence type="ECO:0000313" key="4">
    <source>
        <dbReference type="Proteomes" id="UP000311713"/>
    </source>
</evidence>